<dbReference type="Proteomes" id="UP000019471">
    <property type="component" value="Unassembled WGS sequence"/>
</dbReference>
<evidence type="ECO:0000313" key="2">
    <source>
        <dbReference type="Proteomes" id="UP000019471"/>
    </source>
</evidence>
<dbReference type="AlphaFoldDB" id="W9XF87"/>
<evidence type="ECO:0000313" key="1">
    <source>
        <dbReference type="EMBL" id="EXJ69044.1"/>
    </source>
</evidence>
<dbReference type="GeneID" id="19192681"/>
<dbReference type="EMBL" id="AMGX01000012">
    <property type="protein sequence ID" value="EXJ69044.1"/>
    <property type="molecule type" value="Genomic_DNA"/>
</dbReference>
<proteinExistence type="predicted"/>
<dbReference type="HOGENOM" id="CLU_2922452_0_0_1"/>
<reference evidence="1 2" key="1">
    <citation type="submission" date="2013-03" db="EMBL/GenBank/DDBJ databases">
        <title>The Genome Sequence of Cladophialophora psammophila CBS 110553.</title>
        <authorList>
            <consortium name="The Broad Institute Genomics Platform"/>
            <person name="Cuomo C."/>
            <person name="de Hoog S."/>
            <person name="Gorbushina A."/>
            <person name="Walker B."/>
            <person name="Young S.K."/>
            <person name="Zeng Q."/>
            <person name="Gargeya S."/>
            <person name="Fitzgerald M."/>
            <person name="Haas B."/>
            <person name="Abouelleil A."/>
            <person name="Allen A.W."/>
            <person name="Alvarado L."/>
            <person name="Arachchi H.M."/>
            <person name="Berlin A.M."/>
            <person name="Chapman S.B."/>
            <person name="Gainer-Dewar J."/>
            <person name="Goldberg J."/>
            <person name="Griggs A."/>
            <person name="Gujja S."/>
            <person name="Hansen M."/>
            <person name="Howarth C."/>
            <person name="Imamovic A."/>
            <person name="Ireland A."/>
            <person name="Larimer J."/>
            <person name="McCowan C."/>
            <person name="Murphy C."/>
            <person name="Pearson M."/>
            <person name="Poon T.W."/>
            <person name="Priest M."/>
            <person name="Roberts A."/>
            <person name="Saif S."/>
            <person name="Shea T."/>
            <person name="Sisk P."/>
            <person name="Sykes S."/>
            <person name="Wortman J."/>
            <person name="Nusbaum C."/>
            <person name="Birren B."/>
        </authorList>
    </citation>
    <scope>NUCLEOTIDE SEQUENCE [LARGE SCALE GENOMIC DNA]</scope>
    <source>
        <strain evidence="1 2">CBS 110553</strain>
    </source>
</reference>
<sequence length="61" mass="7485">MVGKDGQYHYYLNYEIRVGFFSARMDFSLWYLDKQYGKIEAEFFWTRLSTSYLPLLPMFSY</sequence>
<comment type="caution">
    <text evidence="1">The sequence shown here is derived from an EMBL/GenBank/DDBJ whole genome shotgun (WGS) entry which is preliminary data.</text>
</comment>
<organism evidence="1 2">
    <name type="scientific">Cladophialophora psammophila CBS 110553</name>
    <dbReference type="NCBI Taxonomy" id="1182543"/>
    <lineage>
        <taxon>Eukaryota</taxon>
        <taxon>Fungi</taxon>
        <taxon>Dikarya</taxon>
        <taxon>Ascomycota</taxon>
        <taxon>Pezizomycotina</taxon>
        <taxon>Eurotiomycetes</taxon>
        <taxon>Chaetothyriomycetidae</taxon>
        <taxon>Chaetothyriales</taxon>
        <taxon>Herpotrichiellaceae</taxon>
        <taxon>Cladophialophora</taxon>
    </lineage>
</organism>
<name>W9XF87_9EURO</name>
<gene>
    <name evidence="1" type="ORF">A1O5_07979</name>
</gene>
<protein>
    <submittedName>
        <fullName evidence="1">Uncharacterized protein</fullName>
    </submittedName>
</protein>
<keyword evidence="2" id="KW-1185">Reference proteome</keyword>
<dbReference type="RefSeq" id="XP_007746754.1">
    <property type="nucleotide sequence ID" value="XM_007748564.1"/>
</dbReference>
<accession>W9XF87</accession>